<dbReference type="GO" id="GO:0009897">
    <property type="term" value="C:external side of plasma membrane"/>
    <property type="evidence" value="ECO:0007669"/>
    <property type="project" value="TreeGrafter"/>
</dbReference>
<dbReference type="InterPro" id="IPR036352">
    <property type="entry name" value="Semap_dom_sf"/>
</dbReference>
<dbReference type="GO" id="GO:0005178">
    <property type="term" value="F:integrin binding"/>
    <property type="evidence" value="ECO:0007669"/>
    <property type="project" value="TreeGrafter"/>
</dbReference>
<name>A0AAV7BUC0_ENGPU</name>
<comment type="caution">
    <text evidence="4">Lacks conserved residue(s) required for the propagation of feature annotation.</text>
</comment>
<dbReference type="EMBL" id="WNYA01000004">
    <property type="protein sequence ID" value="KAG8576219.1"/>
    <property type="molecule type" value="Genomic_DNA"/>
</dbReference>
<dbReference type="Pfam" id="PF01403">
    <property type="entry name" value="Sema"/>
    <property type="match status" value="1"/>
</dbReference>
<keyword evidence="2" id="KW-1015">Disulfide bond</keyword>
<dbReference type="InterPro" id="IPR015943">
    <property type="entry name" value="WD40/YVTN_repeat-like_dom_sf"/>
</dbReference>
<reference evidence="7" key="1">
    <citation type="thesis" date="2020" institute="ProQuest LLC" country="789 East Eisenhower Parkway, Ann Arbor, MI, USA">
        <title>Comparative Genomics and Chromosome Evolution.</title>
        <authorList>
            <person name="Mudd A.B."/>
        </authorList>
    </citation>
    <scope>NUCLEOTIDE SEQUENCE</scope>
    <source>
        <strain evidence="7">237g6f4</strain>
        <tissue evidence="7">Blood</tissue>
    </source>
</reference>
<evidence type="ECO:0000256" key="4">
    <source>
        <dbReference type="PROSITE-ProRule" id="PRU00352"/>
    </source>
</evidence>
<dbReference type="PANTHER" id="PTHR11036">
    <property type="entry name" value="SEMAPHORIN"/>
    <property type="match status" value="1"/>
</dbReference>
<comment type="similarity">
    <text evidence="1">Belongs to the semaphorin family.</text>
</comment>
<dbReference type="GO" id="GO:0030335">
    <property type="term" value="P:positive regulation of cell migration"/>
    <property type="evidence" value="ECO:0007669"/>
    <property type="project" value="TreeGrafter"/>
</dbReference>
<dbReference type="GO" id="GO:0001755">
    <property type="term" value="P:neural crest cell migration"/>
    <property type="evidence" value="ECO:0007669"/>
    <property type="project" value="TreeGrafter"/>
</dbReference>
<protein>
    <recommendedName>
        <fullName evidence="6">Sema domain-containing protein</fullName>
    </recommendedName>
</protein>
<evidence type="ECO:0000256" key="2">
    <source>
        <dbReference type="ARBA" id="ARBA00023157"/>
    </source>
</evidence>
<dbReference type="GO" id="GO:0007411">
    <property type="term" value="P:axon guidance"/>
    <property type="evidence" value="ECO:0007669"/>
    <property type="project" value="TreeGrafter"/>
</dbReference>
<feature type="signal peptide" evidence="5">
    <location>
        <begin position="1"/>
        <end position="32"/>
    </location>
</feature>
<dbReference type="InterPro" id="IPR027231">
    <property type="entry name" value="Semaphorin"/>
</dbReference>
<feature type="domain" description="Sema" evidence="6">
    <location>
        <begin position="23"/>
        <end position="463"/>
    </location>
</feature>
<feature type="chain" id="PRO_5043967043" description="Sema domain-containing protein" evidence="5">
    <location>
        <begin position="33"/>
        <end position="629"/>
    </location>
</feature>
<sequence length="629" mass="71872">MNYHDHFLAKPLITMELHTAVLLSVLVAGSLAGKCMDPRLTHPVKGKWSFPLPQEEENAVFYRLNYSLYIGGEEILHHFDFEDIKNYKNYTIKADTYRCEGKPHCKNYVTFVGQLSGKLTVCGTNAHNRAGCWAMNGKNFSKLTSSWTAQMAPQTPVTNHNILITGNQVYSTLPPRTNNGRSTMKILFRKISGHDPLLYTGDKLMRDPEFVKSLVVEKEDKMLSKIYLFFTEDNTETRTLEKRLPMVAQLCKEEQGSEKANTRYEFSTALKSRMICGNQLTGQYYPQLQDIYFLQGKTGNVIYGLFKNSWNHSAVCSYEVENIELLFNTSSLWGSSNTKLAIRPGTCLSSYTPEETSDEASKNPELNEWLWPSSKKTVFHNQEHYSKIVVDEITGLNDMIYRVLLLATDNGIVHKVVELEDGAFNALRIMPFKQNGKLLFMDLDPNTHILYMGTTREIARLPLDDCAAYNVSCTYCIQSRDPFCGWIGGKCESVLKHNRSTIQQNLEQNATCEYEKESSIMFLKSFRDSSTHKDMHATQYFLTCPTMSKHASYFWKNGDTEMEKCDPSDDICKLIINKVTSPGEYKCMAMEMETEHTVLQYKILESKNSAKVIECVWLLVLTIQLLILM</sequence>
<dbReference type="AlphaFoldDB" id="A0AAV7BUC0"/>
<dbReference type="Proteomes" id="UP000824782">
    <property type="component" value="Unassembled WGS sequence"/>
</dbReference>
<dbReference type="GO" id="GO:0071526">
    <property type="term" value="P:semaphorin-plexin signaling pathway"/>
    <property type="evidence" value="ECO:0007669"/>
    <property type="project" value="TreeGrafter"/>
</dbReference>
<dbReference type="InterPro" id="IPR013783">
    <property type="entry name" value="Ig-like_fold"/>
</dbReference>
<keyword evidence="8" id="KW-1185">Reference proteome</keyword>
<dbReference type="PANTHER" id="PTHR11036:SF80">
    <property type="entry name" value="SEMAPHORIN-7A"/>
    <property type="match status" value="1"/>
</dbReference>
<dbReference type="SMART" id="SM00423">
    <property type="entry name" value="PSI"/>
    <property type="match status" value="1"/>
</dbReference>
<dbReference type="SUPFAM" id="SSF101912">
    <property type="entry name" value="Sema domain"/>
    <property type="match status" value="1"/>
</dbReference>
<evidence type="ECO:0000313" key="7">
    <source>
        <dbReference type="EMBL" id="KAG8576219.1"/>
    </source>
</evidence>
<evidence type="ECO:0000256" key="5">
    <source>
        <dbReference type="SAM" id="SignalP"/>
    </source>
</evidence>
<comment type="caution">
    <text evidence="7">The sequence shown here is derived from an EMBL/GenBank/DDBJ whole genome shotgun (WGS) entry which is preliminary data.</text>
</comment>
<evidence type="ECO:0000313" key="8">
    <source>
        <dbReference type="Proteomes" id="UP000824782"/>
    </source>
</evidence>
<keyword evidence="3" id="KW-0325">Glycoprotein</keyword>
<dbReference type="SUPFAM" id="SSF103575">
    <property type="entry name" value="Plexin repeat"/>
    <property type="match status" value="1"/>
</dbReference>
<dbReference type="InterPro" id="IPR001627">
    <property type="entry name" value="Semap_dom"/>
</dbReference>
<evidence type="ECO:0000259" key="6">
    <source>
        <dbReference type="PROSITE" id="PS51004"/>
    </source>
</evidence>
<dbReference type="InterPro" id="IPR016201">
    <property type="entry name" value="PSI"/>
</dbReference>
<keyword evidence="5" id="KW-0732">Signal</keyword>
<dbReference type="GO" id="GO:0007229">
    <property type="term" value="P:integrin-mediated signaling pathway"/>
    <property type="evidence" value="ECO:0007669"/>
    <property type="project" value="TreeGrafter"/>
</dbReference>
<dbReference type="Gene3D" id="3.30.1680.10">
    <property type="entry name" value="ligand-binding face of the semaphorins, domain 2"/>
    <property type="match status" value="1"/>
</dbReference>
<dbReference type="PROSITE" id="PS51004">
    <property type="entry name" value="SEMA"/>
    <property type="match status" value="1"/>
</dbReference>
<dbReference type="Gene3D" id="2.60.40.10">
    <property type="entry name" value="Immunoglobulins"/>
    <property type="match status" value="1"/>
</dbReference>
<dbReference type="SMART" id="SM00630">
    <property type="entry name" value="Sema"/>
    <property type="match status" value="1"/>
</dbReference>
<gene>
    <name evidence="7" type="ORF">GDO81_009803</name>
</gene>
<dbReference type="GO" id="GO:0045499">
    <property type="term" value="F:chemorepellent activity"/>
    <property type="evidence" value="ECO:0007669"/>
    <property type="project" value="TreeGrafter"/>
</dbReference>
<dbReference type="GO" id="GO:0030215">
    <property type="term" value="F:semaphorin receptor binding"/>
    <property type="evidence" value="ECO:0007669"/>
    <property type="project" value="InterPro"/>
</dbReference>
<dbReference type="Gene3D" id="2.130.10.10">
    <property type="entry name" value="YVTN repeat-like/Quinoprotein amine dehydrogenase"/>
    <property type="match status" value="1"/>
</dbReference>
<organism evidence="7 8">
    <name type="scientific">Engystomops pustulosus</name>
    <name type="common">Tungara frog</name>
    <name type="synonym">Physalaemus pustulosus</name>
    <dbReference type="NCBI Taxonomy" id="76066"/>
    <lineage>
        <taxon>Eukaryota</taxon>
        <taxon>Metazoa</taxon>
        <taxon>Chordata</taxon>
        <taxon>Craniata</taxon>
        <taxon>Vertebrata</taxon>
        <taxon>Euteleostomi</taxon>
        <taxon>Amphibia</taxon>
        <taxon>Batrachia</taxon>
        <taxon>Anura</taxon>
        <taxon>Neobatrachia</taxon>
        <taxon>Hyloidea</taxon>
        <taxon>Leptodactylidae</taxon>
        <taxon>Leiuperinae</taxon>
        <taxon>Engystomops</taxon>
    </lineage>
</organism>
<evidence type="ECO:0000256" key="1">
    <source>
        <dbReference type="ARBA" id="ARBA00009492"/>
    </source>
</evidence>
<proteinExistence type="inferred from homology"/>
<evidence type="ECO:0000256" key="3">
    <source>
        <dbReference type="ARBA" id="ARBA00023180"/>
    </source>
</evidence>
<dbReference type="GO" id="GO:0050727">
    <property type="term" value="P:regulation of inflammatory response"/>
    <property type="evidence" value="ECO:0007669"/>
    <property type="project" value="TreeGrafter"/>
</dbReference>
<accession>A0AAV7BUC0</accession>